<evidence type="ECO:0000256" key="1">
    <source>
        <dbReference type="SAM" id="Phobius"/>
    </source>
</evidence>
<keyword evidence="1" id="KW-1133">Transmembrane helix</keyword>
<evidence type="ECO:0000313" key="3">
    <source>
        <dbReference type="Proteomes" id="UP000663874"/>
    </source>
</evidence>
<reference evidence="2" key="1">
    <citation type="submission" date="2021-02" db="EMBL/GenBank/DDBJ databases">
        <authorList>
            <person name="Nowell W R."/>
        </authorList>
    </citation>
    <scope>NUCLEOTIDE SEQUENCE</scope>
</reference>
<name>A0A820AQL5_9BILA</name>
<keyword evidence="1" id="KW-0472">Membrane</keyword>
<feature type="transmembrane region" description="Helical" evidence="1">
    <location>
        <begin position="27"/>
        <end position="47"/>
    </location>
</feature>
<proteinExistence type="predicted"/>
<dbReference type="EMBL" id="CAJOBE010015391">
    <property type="protein sequence ID" value="CAF4189218.1"/>
    <property type="molecule type" value="Genomic_DNA"/>
</dbReference>
<keyword evidence="1" id="KW-0812">Transmembrane</keyword>
<comment type="caution">
    <text evidence="2">The sequence shown here is derived from an EMBL/GenBank/DDBJ whole genome shotgun (WGS) entry which is preliminary data.</text>
</comment>
<gene>
    <name evidence="2" type="ORF">FNK824_LOCUS35653</name>
</gene>
<evidence type="ECO:0000313" key="2">
    <source>
        <dbReference type="EMBL" id="CAF4189218.1"/>
    </source>
</evidence>
<sequence length="69" mass="7494">MDFFLIVIGLANDNFTSNGDLILGGDFIPGGVSLVTSIGIITGGVIIKIKTKTKQFHSCRRKSHNNHHK</sequence>
<protein>
    <submittedName>
        <fullName evidence="2">Uncharacterized protein</fullName>
    </submittedName>
</protein>
<dbReference type="AlphaFoldDB" id="A0A820AQL5"/>
<dbReference type="Proteomes" id="UP000663874">
    <property type="component" value="Unassembled WGS sequence"/>
</dbReference>
<organism evidence="2 3">
    <name type="scientific">Rotaria sordida</name>
    <dbReference type="NCBI Taxonomy" id="392033"/>
    <lineage>
        <taxon>Eukaryota</taxon>
        <taxon>Metazoa</taxon>
        <taxon>Spiralia</taxon>
        <taxon>Gnathifera</taxon>
        <taxon>Rotifera</taxon>
        <taxon>Eurotatoria</taxon>
        <taxon>Bdelloidea</taxon>
        <taxon>Philodinida</taxon>
        <taxon>Philodinidae</taxon>
        <taxon>Rotaria</taxon>
    </lineage>
</organism>
<accession>A0A820AQL5</accession>